<dbReference type="Proteomes" id="UP001302978">
    <property type="component" value="Chromosome"/>
</dbReference>
<organism evidence="1 2">
    <name type="scientific">Methanimicrococcus hongohii</name>
    <dbReference type="NCBI Taxonomy" id="3028295"/>
    <lineage>
        <taxon>Archaea</taxon>
        <taxon>Methanobacteriati</taxon>
        <taxon>Methanobacteriota</taxon>
        <taxon>Stenosarchaea group</taxon>
        <taxon>Methanomicrobia</taxon>
        <taxon>Methanosarcinales</taxon>
        <taxon>Methanosarcinaceae</taxon>
        <taxon>Methanimicrococcus</taxon>
    </lineage>
</organism>
<dbReference type="AlphaFoldDB" id="A0AA97A167"/>
<name>A0AA97A167_9EURY</name>
<gene>
    <name evidence="1" type="ORF">MmiHf6_02840</name>
</gene>
<dbReference type="EMBL" id="CP131059">
    <property type="protein sequence ID" value="WNY22988.1"/>
    <property type="molecule type" value="Genomic_DNA"/>
</dbReference>
<protein>
    <submittedName>
        <fullName evidence="1">Uncharacterized protein</fullName>
    </submittedName>
</protein>
<evidence type="ECO:0000313" key="1">
    <source>
        <dbReference type="EMBL" id="WNY22988.1"/>
    </source>
</evidence>
<dbReference type="KEGG" id="mehf:MmiHf6_02840"/>
<accession>A0AA97A167</accession>
<keyword evidence="2" id="KW-1185">Reference proteome</keyword>
<reference evidence="1 2" key="1">
    <citation type="submission" date="2023-07" db="EMBL/GenBank/DDBJ databases">
        <title>Closed genoem sequence of Methanomicrococcus sp. Hf6.</title>
        <authorList>
            <person name="Poehlein A."/>
            <person name="Protasov E."/>
            <person name="Platt K."/>
            <person name="Reeh H."/>
            <person name="Daniel R."/>
            <person name="Brune A."/>
        </authorList>
    </citation>
    <scope>NUCLEOTIDE SEQUENCE [LARGE SCALE GENOMIC DNA]</scope>
    <source>
        <strain evidence="1 2">Hf6</strain>
    </source>
</reference>
<sequence length="103" mass="11054">MLFSFCKVPSCDCLLLLPIPAGPASLQLSFSVAAWSQVCVAAVNQICVSACICSFFKNPFAFANVPLPPAVYVAAAACRFLFPLAIRFLLGSSCPQPREPHQF</sequence>
<proteinExistence type="predicted"/>
<evidence type="ECO:0000313" key="2">
    <source>
        <dbReference type="Proteomes" id="UP001302978"/>
    </source>
</evidence>